<evidence type="ECO:0000256" key="1">
    <source>
        <dbReference type="SAM" id="Phobius"/>
    </source>
</evidence>
<feature type="transmembrane region" description="Helical" evidence="1">
    <location>
        <begin position="42"/>
        <end position="65"/>
    </location>
</feature>
<dbReference type="InParanoid" id="B0DPJ4"/>
<feature type="transmembrane region" description="Helical" evidence="1">
    <location>
        <begin position="133"/>
        <end position="157"/>
    </location>
</feature>
<feature type="transmembrane region" description="Helical" evidence="1">
    <location>
        <begin position="98"/>
        <end position="121"/>
    </location>
</feature>
<keyword evidence="3" id="KW-1185">Reference proteome</keyword>
<dbReference type="AlphaFoldDB" id="B0DPJ4"/>
<evidence type="ECO:0000313" key="3">
    <source>
        <dbReference type="Proteomes" id="UP000001194"/>
    </source>
</evidence>
<organism evidence="3">
    <name type="scientific">Laccaria bicolor (strain S238N-H82 / ATCC MYA-4686)</name>
    <name type="common">Bicoloured deceiver</name>
    <name type="synonym">Laccaria laccata var. bicolor</name>
    <dbReference type="NCBI Taxonomy" id="486041"/>
    <lineage>
        <taxon>Eukaryota</taxon>
        <taxon>Fungi</taxon>
        <taxon>Dikarya</taxon>
        <taxon>Basidiomycota</taxon>
        <taxon>Agaricomycotina</taxon>
        <taxon>Agaricomycetes</taxon>
        <taxon>Agaricomycetidae</taxon>
        <taxon>Agaricales</taxon>
        <taxon>Agaricineae</taxon>
        <taxon>Hydnangiaceae</taxon>
        <taxon>Laccaria</taxon>
    </lineage>
</organism>
<keyword evidence="1" id="KW-0812">Transmembrane</keyword>
<proteinExistence type="predicted"/>
<accession>B0DPJ4</accession>
<evidence type="ECO:0000313" key="2">
    <source>
        <dbReference type="EMBL" id="EDR03387.1"/>
    </source>
</evidence>
<dbReference type="EMBL" id="DS547124">
    <property type="protein sequence ID" value="EDR03387.1"/>
    <property type="molecule type" value="Genomic_DNA"/>
</dbReference>
<reference evidence="2 3" key="1">
    <citation type="journal article" date="2008" name="Nature">
        <title>The genome of Laccaria bicolor provides insights into mycorrhizal symbiosis.</title>
        <authorList>
            <person name="Martin F."/>
            <person name="Aerts A."/>
            <person name="Ahren D."/>
            <person name="Brun A."/>
            <person name="Danchin E.G.J."/>
            <person name="Duchaussoy F."/>
            <person name="Gibon J."/>
            <person name="Kohler A."/>
            <person name="Lindquist E."/>
            <person name="Pereda V."/>
            <person name="Salamov A."/>
            <person name="Shapiro H.J."/>
            <person name="Wuyts J."/>
            <person name="Blaudez D."/>
            <person name="Buee M."/>
            <person name="Brokstein P."/>
            <person name="Canbaeck B."/>
            <person name="Cohen D."/>
            <person name="Courty P.E."/>
            <person name="Coutinho P.M."/>
            <person name="Delaruelle C."/>
            <person name="Detter J.C."/>
            <person name="Deveau A."/>
            <person name="DiFazio S."/>
            <person name="Duplessis S."/>
            <person name="Fraissinet-Tachet L."/>
            <person name="Lucic E."/>
            <person name="Frey-Klett P."/>
            <person name="Fourrey C."/>
            <person name="Feussner I."/>
            <person name="Gay G."/>
            <person name="Grimwood J."/>
            <person name="Hoegger P.J."/>
            <person name="Jain P."/>
            <person name="Kilaru S."/>
            <person name="Labbe J."/>
            <person name="Lin Y.C."/>
            <person name="Legue V."/>
            <person name="Le Tacon F."/>
            <person name="Marmeisse R."/>
            <person name="Melayah D."/>
            <person name="Montanini B."/>
            <person name="Muratet M."/>
            <person name="Nehls U."/>
            <person name="Niculita-Hirzel H."/>
            <person name="Oudot-Le Secq M.P."/>
            <person name="Peter M."/>
            <person name="Quesneville H."/>
            <person name="Rajashekar B."/>
            <person name="Reich M."/>
            <person name="Rouhier N."/>
            <person name="Schmutz J."/>
            <person name="Yin T."/>
            <person name="Chalot M."/>
            <person name="Henrissat B."/>
            <person name="Kuees U."/>
            <person name="Lucas S."/>
            <person name="Van de Peer Y."/>
            <person name="Podila G.K."/>
            <person name="Polle A."/>
            <person name="Pukkila P.J."/>
            <person name="Richardson P.M."/>
            <person name="Rouze P."/>
            <person name="Sanders I.R."/>
            <person name="Stajich J.E."/>
            <person name="Tunlid A."/>
            <person name="Tuskan G."/>
            <person name="Grigoriev I.V."/>
        </authorList>
    </citation>
    <scope>NUCLEOTIDE SEQUENCE [LARGE SCALE GENOMIC DNA]</scope>
    <source>
        <strain evidence="3">S238N-H82 / ATCC MYA-4686</strain>
    </source>
</reference>
<sequence length="353" mass="39975">MQVTLENTSGALQIAISISVFLFGIVTMQTHRYYHTFQDDRLIFKFLVALLWWAKITFLIDAYLITTHTSRVLEFGQSVAVSYEVYKQTTSTVIVTRFAGLGTALLLGGLITTLVQTFFALRVFKLLPKPFSYIGIFCAMLAICRCIGSFVLGHAAVLTHNVIVWRTQWKWLITTLFISGAFIDVVIAISLVLFLVEKRQVALSGAARVIDQLVGFSIRTGFLTRHMDGRVYCSGETCASSPHFINSQLTSRNFHYSVLQLFSVSTEWTARAKGIGERLSIRNQLNLKELLEKCTRHATTQEMRSEAIENTNERKEFWDMTTHQIHKISYIDIPAEDHGNFDHDAKPNVTCDT</sequence>
<dbReference type="Proteomes" id="UP000001194">
    <property type="component" value="Unassembled WGS sequence"/>
</dbReference>
<name>B0DPJ4_LACBS</name>
<dbReference type="OrthoDB" id="2929525at2759"/>
<keyword evidence="1" id="KW-1133">Transmembrane helix</keyword>
<feature type="transmembrane region" description="Helical" evidence="1">
    <location>
        <begin position="169"/>
        <end position="196"/>
    </location>
</feature>
<dbReference type="KEGG" id="lbc:LACBIDRAFT_331459"/>
<protein>
    <submittedName>
        <fullName evidence="2">Predicted protein</fullName>
    </submittedName>
</protein>
<dbReference type="RefSeq" id="XP_001885843.1">
    <property type="nucleotide sequence ID" value="XM_001885808.1"/>
</dbReference>
<keyword evidence="1" id="KW-0472">Membrane</keyword>
<dbReference type="GeneID" id="6081566"/>
<gene>
    <name evidence="2" type="ORF">LACBIDRAFT_331459</name>
</gene>
<feature type="transmembrane region" description="Helical" evidence="1">
    <location>
        <begin position="12"/>
        <end position="30"/>
    </location>
</feature>
<dbReference type="HOGENOM" id="CLU_046025_0_1_1"/>